<proteinExistence type="predicted"/>
<sequence>MHTAGAREPGLSAVNETVWKRASVFSARHSLGTTLKDNESRLEHSAFHLRESVGRAQYVGEHLLNAITG</sequence>
<reference evidence="1 2" key="1">
    <citation type="journal article" date="2016" name="PLoS Pathog.">
        <title>Biosynthesis of antibiotic leucinostatins in bio-control fungus Purpureocillium lilacinum and their inhibition on phytophthora revealed by genome mining.</title>
        <authorList>
            <person name="Wang G."/>
            <person name="Liu Z."/>
            <person name="Lin R."/>
            <person name="Li E."/>
            <person name="Mao Z."/>
            <person name="Ling J."/>
            <person name="Yang Y."/>
            <person name="Yin W.B."/>
            <person name="Xie B."/>
        </authorList>
    </citation>
    <scope>NUCLEOTIDE SEQUENCE [LARGE SCALE GENOMIC DNA]</scope>
    <source>
        <strain evidence="1">170</strain>
    </source>
</reference>
<dbReference type="EMBL" id="LSBJ02000001">
    <property type="protein sequence ID" value="OWT43436.1"/>
    <property type="molecule type" value="Genomic_DNA"/>
</dbReference>
<accession>A0A219ARM3</accession>
<dbReference type="RefSeq" id="XP_022285857.1">
    <property type="nucleotide sequence ID" value="XM_022429126.1"/>
</dbReference>
<gene>
    <name evidence="1" type="ORF">VFPPC_17415</name>
</gene>
<evidence type="ECO:0000313" key="2">
    <source>
        <dbReference type="Proteomes" id="UP000078397"/>
    </source>
</evidence>
<evidence type="ECO:0000313" key="1">
    <source>
        <dbReference type="EMBL" id="OWT43436.1"/>
    </source>
</evidence>
<dbReference type="KEGG" id="pchm:VFPPC_17415"/>
<keyword evidence="2" id="KW-1185">Reference proteome</keyword>
<comment type="caution">
    <text evidence="1">The sequence shown here is derived from an EMBL/GenBank/DDBJ whole genome shotgun (WGS) entry which is preliminary data.</text>
</comment>
<dbReference type="AlphaFoldDB" id="A0A219ARM3"/>
<dbReference type="GeneID" id="33936389"/>
<dbReference type="Proteomes" id="UP000078397">
    <property type="component" value="Unassembled WGS sequence"/>
</dbReference>
<protein>
    <submittedName>
        <fullName evidence="1">Uncharacterized protein</fullName>
    </submittedName>
</protein>
<name>A0A219ARM3_METCM</name>
<organism evidence="1 2">
    <name type="scientific">Pochonia chlamydosporia 170</name>
    <dbReference type="NCBI Taxonomy" id="1380566"/>
    <lineage>
        <taxon>Eukaryota</taxon>
        <taxon>Fungi</taxon>
        <taxon>Dikarya</taxon>
        <taxon>Ascomycota</taxon>
        <taxon>Pezizomycotina</taxon>
        <taxon>Sordariomycetes</taxon>
        <taxon>Hypocreomycetidae</taxon>
        <taxon>Hypocreales</taxon>
        <taxon>Clavicipitaceae</taxon>
        <taxon>Pochonia</taxon>
    </lineage>
</organism>